<proteinExistence type="predicted"/>
<dbReference type="Proteomes" id="UP001057455">
    <property type="component" value="Unassembled WGS sequence"/>
</dbReference>
<dbReference type="EMBL" id="BLIY01000005">
    <property type="protein sequence ID" value="GFE53177.1"/>
    <property type="molecule type" value="Genomic_DNA"/>
</dbReference>
<keyword evidence="1" id="KW-0812">Transmembrane</keyword>
<organism evidence="2 3">
    <name type="scientific">Babesia ovis</name>
    <dbReference type="NCBI Taxonomy" id="5869"/>
    <lineage>
        <taxon>Eukaryota</taxon>
        <taxon>Sar</taxon>
        <taxon>Alveolata</taxon>
        <taxon>Apicomplexa</taxon>
        <taxon>Aconoidasida</taxon>
        <taxon>Piroplasmida</taxon>
        <taxon>Babesiidae</taxon>
        <taxon>Babesia</taxon>
    </lineage>
</organism>
<dbReference type="AlphaFoldDB" id="A0A9W5TB16"/>
<name>A0A9W5TB16_BABOV</name>
<reference evidence="2" key="1">
    <citation type="submission" date="2019-12" db="EMBL/GenBank/DDBJ databases">
        <title>Genome sequence of Babesia ovis.</title>
        <authorList>
            <person name="Yamagishi J."/>
            <person name="Sevinc F."/>
            <person name="Xuan X."/>
        </authorList>
    </citation>
    <scope>NUCLEOTIDE SEQUENCE</scope>
    <source>
        <strain evidence="2">Selcuk</strain>
    </source>
</reference>
<keyword evidence="1" id="KW-0472">Membrane</keyword>
<evidence type="ECO:0000256" key="1">
    <source>
        <dbReference type="SAM" id="Phobius"/>
    </source>
</evidence>
<keyword evidence="2" id="KW-0808">Transferase</keyword>
<keyword evidence="2" id="KW-0418">Kinase</keyword>
<dbReference type="GO" id="GO:0016301">
    <property type="term" value="F:kinase activity"/>
    <property type="evidence" value="ECO:0007669"/>
    <property type="project" value="UniProtKB-KW"/>
</dbReference>
<protein>
    <submittedName>
        <fullName evidence="2">Serine threonine kinase, putative</fullName>
    </submittedName>
</protein>
<keyword evidence="3" id="KW-1185">Reference proteome</keyword>
<comment type="caution">
    <text evidence="2">The sequence shown here is derived from an EMBL/GenBank/DDBJ whole genome shotgun (WGS) entry which is preliminary data.</text>
</comment>
<feature type="transmembrane region" description="Helical" evidence="1">
    <location>
        <begin position="655"/>
        <end position="674"/>
    </location>
</feature>
<dbReference type="OrthoDB" id="365881at2759"/>
<keyword evidence="1" id="KW-1133">Transmembrane helix</keyword>
<sequence length="719" mass="79828">MWQLCPDSTLYERYNYAFQIHEDVEPVISVPKDDIVKEYLKNCTTECTSSVDKCREVFEELKKECDVKTICEKDLCKQCTPGQAQKTEETEPCSCPSSCSTPTTPVTQCNDIKDSVTKLVENIKNALSCKEIEQCKAQICVLNKDLEECKFDLVPLCDEKAPECSDTCCGKEDKTTRFGNLIIQLISSSASFDKSECESKPDSENCCPFSKGADALKGCNKNTISSEVLKYCFGCKNCGTCGSDNSHQKLPCEVILFFYNVYDNLGAKGTLEPCEECKKDCTHTGDSIPCSPYDCSCELWLELLEICVGDVDILCCAKCWRCRLRCYVFCGENCEKCKGNAKNHCENCSCKPADSSNTCTTACASSTGTQSQCCEKHCDLTCLINSLFHCDTCLKNTQCPTTTTTTPSATECLCKNTTEMITGSSIAMGTKCCEHRLGCALKIVNQDLRALKHNAWVLSCNIKKVTDQANTIKNNIDCLNNALGVLSSLLCYAHCGIEQRRKNLKKLCEIPAKICENFPCYQPTIKQIVDKDKKVGEMLCNLFAECIDTLRRELLLIQDILWTFATIVAQCLRLNYLNKKISFTNGLMKKNWMSCLNFKGSQTPFWGGYAKAPFGGSSCSGLFGGLAARSCDKYSVNVHVDGELESRSSFVCFKYIWFLLCSLAVVKFFNWFGVENSVSGSMTMLTSITALTRLVPGAPGAKLAPRSTWSCLSVWSWAW</sequence>
<evidence type="ECO:0000313" key="2">
    <source>
        <dbReference type="EMBL" id="GFE53177.1"/>
    </source>
</evidence>
<evidence type="ECO:0000313" key="3">
    <source>
        <dbReference type="Proteomes" id="UP001057455"/>
    </source>
</evidence>
<gene>
    <name evidence="2" type="ORF">BaOVIS_005810</name>
</gene>
<accession>A0A9W5TB16</accession>